<evidence type="ECO:0000256" key="4">
    <source>
        <dbReference type="ARBA" id="ARBA00013303"/>
    </source>
</evidence>
<dbReference type="Gene3D" id="3.20.20.80">
    <property type="entry name" value="Glycosidases"/>
    <property type="match status" value="1"/>
</dbReference>
<dbReference type="GO" id="GO:0030246">
    <property type="term" value="F:carbohydrate binding"/>
    <property type="evidence" value="ECO:0007669"/>
    <property type="project" value="InterPro"/>
</dbReference>
<comment type="similarity">
    <text evidence="2 8">Belongs to the glycosyl hydrolase 2 family.</text>
</comment>
<dbReference type="SUPFAM" id="SSF51445">
    <property type="entry name" value="(Trans)glycosidases"/>
    <property type="match status" value="1"/>
</dbReference>
<dbReference type="PROSITE" id="PS00719">
    <property type="entry name" value="GLYCOSYL_HYDROL_F2_1"/>
    <property type="match status" value="1"/>
</dbReference>
<dbReference type="SUPFAM" id="SSF74650">
    <property type="entry name" value="Galactose mutarotase-like"/>
    <property type="match status" value="1"/>
</dbReference>
<dbReference type="SUPFAM" id="SSF49785">
    <property type="entry name" value="Galactose-binding domain-like"/>
    <property type="match status" value="1"/>
</dbReference>
<reference evidence="10 11" key="1">
    <citation type="journal article" date="2015" name="Genome Announc.">
        <title>Complete Genome Sequencing of Protease-Producing Novel Arthrobacter sp. Strain IHBB 11108 Using PacBio Single-Molecule Real-Time Sequencing Technology.</title>
        <authorList>
            <person name="Kiran S."/>
            <person name="Swarnkar M.K."/>
            <person name="Pal M."/>
            <person name="Thakur R."/>
            <person name="Tewari R."/>
            <person name="Singh A.K."/>
            <person name="Gulati A."/>
        </authorList>
    </citation>
    <scope>NUCLEOTIDE SEQUENCE [LARGE SCALE GENOMIC DNA]</scope>
    <source>
        <strain evidence="10 11">IHBB 11108</strain>
    </source>
</reference>
<dbReference type="InterPro" id="IPR023232">
    <property type="entry name" value="Glyco_hydro_2_AS"/>
</dbReference>
<name>A0A0D4BY91_9MICC</name>
<dbReference type="PANTHER" id="PTHR46323">
    <property type="entry name" value="BETA-GALACTOSIDASE"/>
    <property type="match status" value="1"/>
</dbReference>
<comment type="catalytic activity">
    <reaction evidence="1 8">
        <text>Hydrolysis of terminal non-reducing beta-D-galactose residues in beta-D-galactosides.</text>
        <dbReference type="EC" id="3.2.1.23"/>
    </reaction>
</comment>
<dbReference type="HOGENOM" id="CLU_002346_0_0_11"/>
<gene>
    <name evidence="10" type="ORF">UM93_05135</name>
</gene>
<evidence type="ECO:0000256" key="2">
    <source>
        <dbReference type="ARBA" id="ARBA00007401"/>
    </source>
</evidence>
<dbReference type="InterPro" id="IPR011013">
    <property type="entry name" value="Gal_mutarotase_sf_dom"/>
</dbReference>
<evidence type="ECO:0000256" key="8">
    <source>
        <dbReference type="RuleBase" id="RU361154"/>
    </source>
</evidence>
<evidence type="ECO:0000256" key="7">
    <source>
        <dbReference type="ARBA" id="ARBA00032230"/>
    </source>
</evidence>
<dbReference type="InterPro" id="IPR014718">
    <property type="entry name" value="GH-type_carb-bd"/>
</dbReference>
<dbReference type="InterPro" id="IPR006103">
    <property type="entry name" value="Glyco_hydro_2_cat"/>
</dbReference>
<organism evidence="10 11">
    <name type="scientific">Psychromicrobium lacuslunae</name>
    <dbReference type="NCBI Taxonomy" id="1618207"/>
    <lineage>
        <taxon>Bacteria</taxon>
        <taxon>Bacillati</taxon>
        <taxon>Actinomycetota</taxon>
        <taxon>Actinomycetes</taxon>
        <taxon>Micrococcales</taxon>
        <taxon>Micrococcaceae</taxon>
        <taxon>Psychromicrobium</taxon>
    </lineage>
</organism>
<dbReference type="InterPro" id="IPR006104">
    <property type="entry name" value="Glyco_hydro_2_N"/>
</dbReference>
<evidence type="ECO:0000313" key="11">
    <source>
        <dbReference type="Proteomes" id="UP000061839"/>
    </source>
</evidence>
<evidence type="ECO:0000256" key="3">
    <source>
        <dbReference type="ARBA" id="ARBA00012756"/>
    </source>
</evidence>
<dbReference type="InterPro" id="IPR023230">
    <property type="entry name" value="Glyco_hydro_2_CS"/>
</dbReference>
<feature type="domain" description="Beta galactosidase small chain/" evidence="9">
    <location>
        <begin position="740"/>
        <end position="1025"/>
    </location>
</feature>
<dbReference type="EMBL" id="CP011005">
    <property type="protein sequence ID" value="AJT41056.1"/>
    <property type="molecule type" value="Genomic_DNA"/>
</dbReference>
<evidence type="ECO:0000313" key="10">
    <source>
        <dbReference type="EMBL" id="AJT41056.1"/>
    </source>
</evidence>
<evidence type="ECO:0000259" key="9">
    <source>
        <dbReference type="SMART" id="SM01038"/>
    </source>
</evidence>
<dbReference type="Gene3D" id="2.70.98.10">
    <property type="match status" value="1"/>
</dbReference>
<dbReference type="Proteomes" id="UP000061839">
    <property type="component" value="Chromosome"/>
</dbReference>
<proteinExistence type="inferred from homology"/>
<dbReference type="PANTHER" id="PTHR46323:SF2">
    <property type="entry name" value="BETA-GALACTOSIDASE"/>
    <property type="match status" value="1"/>
</dbReference>
<dbReference type="Pfam" id="PF16353">
    <property type="entry name" value="LacZ_4"/>
    <property type="match status" value="1"/>
</dbReference>
<evidence type="ECO:0000256" key="6">
    <source>
        <dbReference type="ARBA" id="ARBA00023295"/>
    </source>
</evidence>
<dbReference type="InterPro" id="IPR006102">
    <property type="entry name" value="Ig-like_GH2"/>
</dbReference>
<dbReference type="Pfam" id="PF00703">
    <property type="entry name" value="Glyco_hydro_2"/>
    <property type="match status" value="1"/>
</dbReference>
<dbReference type="PROSITE" id="PS00608">
    <property type="entry name" value="GLYCOSYL_HYDROL_F2_2"/>
    <property type="match status" value="1"/>
</dbReference>
<dbReference type="EC" id="3.2.1.23" evidence="3 8"/>
<sequence>MSYLIDRGPGEGNRSAARARLSSDAAELSLNGDWKFRLLSAAPTEHNQGWLLGEGEQAEDFAAAGFDDADWDTLPVPAHWVLHGEGKYGRPIYTNVQFPFPIDPPFVPDENPTGDYRRHFVLPQDWTPSGRTLLRFDGVESTYRLWLNGIEIGVAKGSRLVQEFDVTEALRPEQNLLAVRVHQWSAASYLEDQDQWWLPGIFRDVTLLHRPQGGIEDLWVRADYLEGRGRIQVEISPGAQFPITLSVPELGLEQNWQSAADVTDVLLDDVEAWSAEVPRLYQLQLSNSVETVTLRIGFRTVQIVGDQFLVNGRPVMFHGVNRHETHPIRGRVFDEDHARADLEQMKRFNINAIRTSHYPPHPRVLDLADELGFWVIDECDLETHGFEKDGWVQNPSDDAQWREAYLDRIERTVERDKNHPSVVIWSLGNESGTGSNLAAMSAWVHRRDPGRPVHYEGDYTGAYTDIYSRMYASVPEVVSIATGSTEPLLGCSPAEASRQRQKPFIQCEYVHAMGNGPGAIDQYQALFDRFPSLHGGFVWEWRDHGLLSQNSDGESFYAYGGDFGEVVHDGNFVMDGLILSDDTPTPGLHEFKAVVQPLRFDFADNALVISNRRHSADSSDLELSWRFELDGEQLSSGKFTLTQPIAAGESQRVALPKAPELTEPSDGPGGAISGGGELVFTVVAALRDDTAWAAKGHPVASAQHLVSGHPRALSSLPSIKTSATAGTTGAMGVPARSWLGVAGFEHGRLVELAGLQVNGPQLELWRAPTDNDEGGISGSYDRDDPWSIRSIDTSQPSTAQQWRTAGLDRLRHRVESVHSGENFVSTSIRSAAADSSLWVRSTVSWRELQHHGKNALLLSIDIEPSAGWKMLWPRIGVRFELPATVDGARWFGLGPEESYPDSQRAAQLGKYRRHIDELSENYARPQETGHRSALRHLELLSQDQTVLSIAALADQNGRLPGFTLSRHTAQQVAAAQHPFELPSSNSSFFYLDAAQHGLGSAACGPDVWPEFALRAQARSMNFLIS</sequence>
<dbReference type="AlphaFoldDB" id="A0A0D4BY91"/>
<dbReference type="Gene3D" id="2.60.40.10">
    <property type="entry name" value="Immunoglobulins"/>
    <property type="match status" value="2"/>
</dbReference>
<dbReference type="PATRIC" id="fig|1618207.4.peg.1045"/>
<accession>A0A0D4BY91</accession>
<dbReference type="Pfam" id="PF02836">
    <property type="entry name" value="Glyco_hydro_2_C"/>
    <property type="match status" value="1"/>
</dbReference>
<protein>
    <recommendedName>
        <fullName evidence="4 8">Beta-galactosidase</fullName>
        <ecNumber evidence="3 8">3.2.1.23</ecNumber>
    </recommendedName>
    <alternativeName>
        <fullName evidence="7 8">Lactase</fullName>
    </alternativeName>
</protein>
<dbReference type="InterPro" id="IPR004199">
    <property type="entry name" value="B-gal_small/dom_5"/>
</dbReference>
<dbReference type="InterPro" id="IPR017853">
    <property type="entry name" value="GH"/>
</dbReference>
<dbReference type="GO" id="GO:0004565">
    <property type="term" value="F:beta-galactosidase activity"/>
    <property type="evidence" value="ECO:0007669"/>
    <property type="project" value="UniProtKB-EC"/>
</dbReference>
<dbReference type="InterPro" id="IPR006101">
    <property type="entry name" value="Glyco_hydro_2"/>
</dbReference>
<dbReference type="SMART" id="SM01038">
    <property type="entry name" value="Bgal_small_N"/>
    <property type="match status" value="1"/>
</dbReference>
<dbReference type="STRING" id="1618207.UM93_05135"/>
<dbReference type="GO" id="GO:0009341">
    <property type="term" value="C:beta-galactosidase complex"/>
    <property type="evidence" value="ECO:0007669"/>
    <property type="project" value="InterPro"/>
</dbReference>
<evidence type="ECO:0000256" key="1">
    <source>
        <dbReference type="ARBA" id="ARBA00001412"/>
    </source>
</evidence>
<dbReference type="RefSeq" id="WP_045074116.1">
    <property type="nucleotide sequence ID" value="NZ_CP011005.1"/>
</dbReference>
<dbReference type="KEGG" id="ari:UM93_05135"/>
<keyword evidence="11" id="KW-1185">Reference proteome</keyword>
<dbReference type="PRINTS" id="PR00132">
    <property type="entry name" value="GLHYDRLASE2"/>
</dbReference>
<dbReference type="InterPro" id="IPR050347">
    <property type="entry name" value="Bact_Beta-galactosidase"/>
</dbReference>
<dbReference type="Gene3D" id="2.60.120.260">
    <property type="entry name" value="Galactose-binding domain-like"/>
    <property type="match status" value="1"/>
</dbReference>
<keyword evidence="6 8" id="KW-0326">Glycosidase</keyword>
<keyword evidence="5 8" id="KW-0378">Hydrolase</keyword>
<dbReference type="SUPFAM" id="SSF49303">
    <property type="entry name" value="beta-Galactosidase/glucuronidase domain"/>
    <property type="match status" value="2"/>
</dbReference>
<evidence type="ECO:0000256" key="5">
    <source>
        <dbReference type="ARBA" id="ARBA00022801"/>
    </source>
</evidence>
<dbReference type="Pfam" id="PF02837">
    <property type="entry name" value="Glyco_hydro_2_N"/>
    <property type="match status" value="1"/>
</dbReference>
<dbReference type="OrthoDB" id="9762066at2"/>
<dbReference type="GO" id="GO:0005990">
    <property type="term" value="P:lactose catabolic process"/>
    <property type="evidence" value="ECO:0007669"/>
    <property type="project" value="TreeGrafter"/>
</dbReference>
<dbReference type="InterPro" id="IPR013783">
    <property type="entry name" value="Ig-like_fold"/>
</dbReference>
<dbReference type="Pfam" id="PF02929">
    <property type="entry name" value="Bgal_small_N"/>
    <property type="match status" value="1"/>
</dbReference>
<dbReference type="InterPro" id="IPR036156">
    <property type="entry name" value="Beta-gal/glucu_dom_sf"/>
</dbReference>
<dbReference type="InterPro" id="IPR008979">
    <property type="entry name" value="Galactose-bd-like_sf"/>
</dbReference>
<dbReference type="InterPro" id="IPR032312">
    <property type="entry name" value="LacZ_4"/>
</dbReference>